<accession>A0A975PM74</accession>
<evidence type="ECO:0000256" key="1">
    <source>
        <dbReference type="ARBA" id="ARBA00022553"/>
    </source>
</evidence>
<dbReference type="SMART" id="SM00448">
    <property type="entry name" value="REC"/>
    <property type="match status" value="1"/>
</dbReference>
<sequence length="141" mass="15210">MMDIADTDLAPDPWFRALVVDDNPAFRALLCRQLARIGATVRDAGDASVFLSALHLTERPFDLAVIDIGLPGLQGDKIISWLRSSDDAHLRGLPIIVVSGGDTAGTEFAAAAPRVLFLQKPFRQERLVAAVNQLLRGGLAH</sequence>
<dbReference type="Proteomes" id="UP000683291">
    <property type="component" value="Chromosome 1"/>
</dbReference>
<evidence type="ECO:0000259" key="3">
    <source>
        <dbReference type="PROSITE" id="PS50110"/>
    </source>
</evidence>
<dbReference type="SUPFAM" id="SSF52172">
    <property type="entry name" value="CheY-like"/>
    <property type="match status" value="1"/>
</dbReference>
<organism evidence="4 5">
    <name type="scientific">Sulfitobacter albidus</name>
    <dbReference type="NCBI Taxonomy" id="2829501"/>
    <lineage>
        <taxon>Bacteria</taxon>
        <taxon>Pseudomonadati</taxon>
        <taxon>Pseudomonadota</taxon>
        <taxon>Alphaproteobacteria</taxon>
        <taxon>Rhodobacterales</taxon>
        <taxon>Roseobacteraceae</taxon>
        <taxon>Sulfitobacter</taxon>
    </lineage>
</organism>
<feature type="domain" description="Response regulatory" evidence="3">
    <location>
        <begin position="16"/>
        <end position="135"/>
    </location>
</feature>
<dbReference type="CDD" id="cd00156">
    <property type="entry name" value="REC"/>
    <property type="match status" value="1"/>
</dbReference>
<dbReference type="EMBL" id="CP073581">
    <property type="protein sequence ID" value="QUJ76131.1"/>
    <property type="molecule type" value="Genomic_DNA"/>
</dbReference>
<evidence type="ECO:0000256" key="2">
    <source>
        <dbReference type="PROSITE-ProRule" id="PRU00169"/>
    </source>
</evidence>
<name>A0A975PM74_9RHOB</name>
<dbReference type="RefSeq" id="WP_212704329.1">
    <property type="nucleotide sequence ID" value="NZ_CP073581.1"/>
</dbReference>
<dbReference type="InterPro" id="IPR001789">
    <property type="entry name" value="Sig_transdc_resp-reg_receiver"/>
</dbReference>
<gene>
    <name evidence="4" type="ORF">KDD17_14615</name>
</gene>
<dbReference type="KEGG" id="sual:KDD17_14615"/>
<feature type="modified residue" description="4-aspartylphosphate" evidence="2">
    <location>
        <position position="67"/>
    </location>
</feature>
<keyword evidence="1 2" id="KW-0597">Phosphoprotein</keyword>
<keyword evidence="5" id="KW-1185">Reference proteome</keyword>
<dbReference type="GO" id="GO:0000160">
    <property type="term" value="P:phosphorelay signal transduction system"/>
    <property type="evidence" value="ECO:0007669"/>
    <property type="project" value="InterPro"/>
</dbReference>
<dbReference type="Gene3D" id="3.40.50.2300">
    <property type="match status" value="1"/>
</dbReference>
<dbReference type="Pfam" id="PF00072">
    <property type="entry name" value="Response_reg"/>
    <property type="match status" value="1"/>
</dbReference>
<reference evidence="4" key="1">
    <citation type="submission" date="2021-04" db="EMBL/GenBank/DDBJ databases">
        <title>Complete genome sequence for Sulfitobacter sp. strain JK7-1.</title>
        <authorList>
            <person name="Park S.-J."/>
        </authorList>
    </citation>
    <scope>NUCLEOTIDE SEQUENCE</scope>
    <source>
        <strain evidence="4">JK7-1</strain>
    </source>
</reference>
<dbReference type="AlphaFoldDB" id="A0A975PM74"/>
<dbReference type="InterPro" id="IPR050595">
    <property type="entry name" value="Bact_response_regulator"/>
</dbReference>
<evidence type="ECO:0000313" key="4">
    <source>
        <dbReference type="EMBL" id="QUJ76131.1"/>
    </source>
</evidence>
<dbReference type="PROSITE" id="PS50110">
    <property type="entry name" value="RESPONSE_REGULATORY"/>
    <property type="match status" value="1"/>
</dbReference>
<protein>
    <submittedName>
        <fullName evidence="4">Response regulator</fullName>
    </submittedName>
</protein>
<dbReference type="PANTHER" id="PTHR44591:SF23">
    <property type="entry name" value="CHEY SUBFAMILY"/>
    <property type="match status" value="1"/>
</dbReference>
<dbReference type="PANTHER" id="PTHR44591">
    <property type="entry name" value="STRESS RESPONSE REGULATOR PROTEIN 1"/>
    <property type="match status" value="1"/>
</dbReference>
<proteinExistence type="predicted"/>
<dbReference type="InterPro" id="IPR011006">
    <property type="entry name" value="CheY-like_superfamily"/>
</dbReference>
<evidence type="ECO:0000313" key="5">
    <source>
        <dbReference type="Proteomes" id="UP000683291"/>
    </source>
</evidence>